<dbReference type="RefSeq" id="WP_022938435.1">
    <property type="nucleotide sequence ID" value="NZ_CABKRQ010000005.1"/>
</dbReference>
<comment type="caution">
    <text evidence="2">The sequence shown here is derived from an EMBL/GenBank/DDBJ whole genome shotgun (WGS) entry which is preliminary data.</text>
</comment>
<dbReference type="Pfam" id="PF07963">
    <property type="entry name" value="N_methyl"/>
    <property type="match status" value="1"/>
</dbReference>
<dbReference type="OrthoDB" id="1654726at2"/>
<evidence type="ECO:0000313" key="2">
    <source>
        <dbReference type="EMBL" id="PXX80453.1"/>
    </source>
</evidence>
<gene>
    <name evidence="2" type="ORF">DES51_10344</name>
</gene>
<keyword evidence="1" id="KW-0472">Membrane</keyword>
<dbReference type="AlphaFoldDB" id="A0A318L4Q0"/>
<evidence type="ECO:0000313" key="3">
    <source>
        <dbReference type="Proteomes" id="UP000247612"/>
    </source>
</evidence>
<proteinExistence type="predicted"/>
<dbReference type="EMBL" id="QJKH01000003">
    <property type="protein sequence ID" value="PXX80453.1"/>
    <property type="molecule type" value="Genomic_DNA"/>
</dbReference>
<dbReference type="STRING" id="1034346.GCA_000313565_02133"/>
<dbReference type="InterPro" id="IPR012902">
    <property type="entry name" value="N_methyl_site"/>
</dbReference>
<evidence type="ECO:0000256" key="1">
    <source>
        <dbReference type="SAM" id="Phobius"/>
    </source>
</evidence>
<reference evidence="2 3" key="1">
    <citation type="submission" date="2018-05" db="EMBL/GenBank/DDBJ databases">
        <title>Genomic Encyclopedia of Type Strains, Phase IV (KMG-IV): sequencing the most valuable type-strain genomes for metagenomic binning, comparative biology and taxonomic classification.</title>
        <authorList>
            <person name="Goeker M."/>
        </authorList>
    </citation>
    <scope>NUCLEOTIDE SEQUENCE [LARGE SCALE GENOMIC DNA]</scope>
    <source>
        <strain evidence="2 3">JC118</strain>
    </source>
</reference>
<keyword evidence="1" id="KW-0812">Transmembrane</keyword>
<keyword evidence="1" id="KW-1133">Transmembrane helix</keyword>
<feature type="transmembrane region" description="Helical" evidence="1">
    <location>
        <begin position="12"/>
        <end position="35"/>
    </location>
</feature>
<accession>A0A318L4Q0</accession>
<name>A0A318L4Q0_9FIRM</name>
<sequence length="165" mass="18572">MMNKNNKKGGFTLIELIVSIGILMIILGAIGNMFVPVLRNYHTINTDVDYQNTLNNISSSIDEQIRYLNEDEIILSDECIDGYVCIQAADYQDQFYDSSIELELSFSSFYYNYSTSPASGINKVMSIKKAGESVYTLSNSLKMMNYSGNTDTGTYTCLNYKVSEK</sequence>
<dbReference type="Proteomes" id="UP000247612">
    <property type="component" value="Unassembled WGS sequence"/>
</dbReference>
<protein>
    <submittedName>
        <fullName evidence="2">Pilin/secretion family protein with methylation motif</fullName>
    </submittedName>
</protein>
<organism evidence="2 3">
    <name type="scientific">Dielma fastidiosa</name>
    <dbReference type="NCBI Taxonomy" id="1034346"/>
    <lineage>
        <taxon>Bacteria</taxon>
        <taxon>Bacillati</taxon>
        <taxon>Bacillota</taxon>
        <taxon>Erysipelotrichia</taxon>
        <taxon>Erysipelotrichales</taxon>
        <taxon>Erysipelotrichaceae</taxon>
        <taxon>Dielma</taxon>
    </lineage>
</organism>
<dbReference type="PROSITE" id="PS00409">
    <property type="entry name" value="PROKAR_NTER_METHYL"/>
    <property type="match status" value="1"/>
</dbReference>
<keyword evidence="3" id="KW-1185">Reference proteome</keyword>